<dbReference type="SUPFAM" id="SSF55874">
    <property type="entry name" value="ATPase domain of HSP90 chaperone/DNA topoisomerase II/histidine kinase"/>
    <property type="match status" value="1"/>
</dbReference>
<keyword evidence="7 10" id="KW-0067">ATP-binding</keyword>
<dbReference type="GO" id="GO:0005524">
    <property type="term" value="F:ATP binding"/>
    <property type="evidence" value="ECO:0007669"/>
    <property type="project" value="UniProtKB-KW"/>
</dbReference>
<keyword evidence="11" id="KW-1185">Reference proteome</keyword>
<feature type="domain" description="Histidine kinase" evidence="9">
    <location>
        <begin position="108"/>
        <end position="211"/>
    </location>
</feature>
<comment type="catalytic activity">
    <reaction evidence="1">
        <text>ATP + protein L-histidine = ADP + protein N-phospho-L-histidine.</text>
        <dbReference type="EC" id="2.7.13.3"/>
    </reaction>
</comment>
<proteinExistence type="predicted"/>
<comment type="caution">
    <text evidence="10">The sequence shown here is derived from an EMBL/GenBank/DDBJ whole genome shotgun (WGS) entry which is preliminary data.</text>
</comment>
<evidence type="ECO:0000259" key="9">
    <source>
        <dbReference type="PROSITE" id="PS50109"/>
    </source>
</evidence>
<evidence type="ECO:0000256" key="6">
    <source>
        <dbReference type="ARBA" id="ARBA00022777"/>
    </source>
</evidence>
<keyword evidence="3" id="KW-0597">Phosphoprotein</keyword>
<dbReference type="PRINTS" id="PR00344">
    <property type="entry name" value="BCTRLSENSOR"/>
</dbReference>
<keyword evidence="4" id="KW-0808">Transferase</keyword>
<name>A0ABU2ZUL6_9ALTE</name>
<dbReference type="Gene3D" id="3.30.565.10">
    <property type="entry name" value="Histidine kinase-like ATPase, C-terminal domain"/>
    <property type="match status" value="1"/>
</dbReference>
<organism evidence="10 11">
    <name type="scientific">Glaciecola petra</name>
    <dbReference type="NCBI Taxonomy" id="3075602"/>
    <lineage>
        <taxon>Bacteria</taxon>
        <taxon>Pseudomonadati</taxon>
        <taxon>Pseudomonadota</taxon>
        <taxon>Gammaproteobacteria</taxon>
        <taxon>Alteromonadales</taxon>
        <taxon>Alteromonadaceae</taxon>
        <taxon>Glaciecola</taxon>
    </lineage>
</organism>
<keyword evidence="5" id="KW-0547">Nucleotide-binding</keyword>
<evidence type="ECO:0000256" key="4">
    <source>
        <dbReference type="ARBA" id="ARBA00022679"/>
    </source>
</evidence>
<reference evidence="10 11" key="1">
    <citation type="submission" date="2023-09" db="EMBL/GenBank/DDBJ databases">
        <authorList>
            <person name="Rey-Velasco X."/>
        </authorList>
    </citation>
    <scope>NUCLEOTIDE SEQUENCE [LARGE SCALE GENOMIC DNA]</scope>
    <source>
        <strain evidence="10 11">P117</strain>
    </source>
</reference>
<evidence type="ECO:0000256" key="2">
    <source>
        <dbReference type="ARBA" id="ARBA00012438"/>
    </source>
</evidence>
<sequence>MKTLDIENNPGISDAKKRLDHDDLRKEMCFLFQRVKDFDLFVGDANIPKPKVDTLRNTYDSNHLERCFDANIFIKRLARSMQHRFPKHKEIKLALSRVPPTCHSEFHLGKALHNIVLNAMQASKPFQQVSIKSYTQNGFMYIDVSDVGCGISSKDIEKVFSPFYTTKNRKSATGLGLAISQQIILEYDGNILVSSKLNKGTHLQVKLPLSTWYLQ</sequence>
<dbReference type="InterPro" id="IPR004358">
    <property type="entry name" value="Sig_transdc_His_kin-like_C"/>
</dbReference>
<evidence type="ECO:0000256" key="8">
    <source>
        <dbReference type="ARBA" id="ARBA00023012"/>
    </source>
</evidence>
<dbReference type="PROSITE" id="PS50109">
    <property type="entry name" value="HIS_KIN"/>
    <property type="match status" value="1"/>
</dbReference>
<dbReference type="RefSeq" id="WP_311369849.1">
    <property type="nucleotide sequence ID" value="NZ_JAVRHX010000006.1"/>
</dbReference>
<dbReference type="Pfam" id="PF02518">
    <property type="entry name" value="HATPase_c"/>
    <property type="match status" value="1"/>
</dbReference>
<dbReference type="Proteomes" id="UP001253545">
    <property type="component" value="Unassembled WGS sequence"/>
</dbReference>
<evidence type="ECO:0000313" key="10">
    <source>
        <dbReference type="EMBL" id="MDT0596326.1"/>
    </source>
</evidence>
<evidence type="ECO:0000256" key="7">
    <source>
        <dbReference type="ARBA" id="ARBA00022840"/>
    </source>
</evidence>
<dbReference type="PANTHER" id="PTHR43065">
    <property type="entry name" value="SENSOR HISTIDINE KINASE"/>
    <property type="match status" value="1"/>
</dbReference>
<keyword evidence="6" id="KW-0418">Kinase</keyword>
<dbReference type="InterPro" id="IPR003594">
    <property type="entry name" value="HATPase_dom"/>
</dbReference>
<evidence type="ECO:0000256" key="5">
    <source>
        <dbReference type="ARBA" id="ARBA00022741"/>
    </source>
</evidence>
<accession>A0ABU2ZUL6</accession>
<dbReference type="SMART" id="SM00387">
    <property type="entry name" value="HATPase_c"/>
    <property type="match status" value="1"/>
</dbReference>
<dbReference type="EC" id="2.7.13.3" evidence="2"/>
<dbReference type="PANTHER" id="PTHR43065:SF10">
    <property type="entry name" value="PEROXIDE STRESS-ACTIVATED HISTIDINE KINASE MAK3"/>
    <property type="match status" value="1"/>
</dbReference>
<keyword evidence="8" id="KW-0902">Two-component regulatory system</keyword>
<protein>
    <recommendedName>
        <fullName evidence="2">histidine kinase</fullName>
        <ecNumber evidence="2">2.7.13.3</ecNumber>
    </recommendedName>
</protein>
<evidence type="ECO:0000256" key="1">
    <source>
        <dbReference type="ARBA" id="ARBA00000085"/>
    </source>
</evidence>
<evidence type="ECO:0000256" key="3">
    <source>
        <dbReference type="ARBA" id="ARBA00022553"/>
    </source>
</evidence>
<gene>
    <name evidence="10" type="ORF">RM552_15840</name>
</gene>
<dbReference type="EMBL" id="JAVRHX010000006">
    <property type="protein sequence ID" value="MDT0596326.1"/>
    <property type="molecule type" value="Genomic_DNA"/>
</dbReference>
<dbReference type="InterPro" id="IPR005467">
    <property type="entry name" value="His_kinase_dom"/>
</dbReference>
<evidence type="ECO:0000313" key="11">
    <source>
        <dbReference type="Proteomes" id="UP001253545"/>
    </source>
</evidence>
<dbReference type="InterPro" id="IPR036890">
    <property type="entry name" value="HATPase_C_sf"/>
</dbReference>